<dbReference type="GO" id="GO:0016787">
    <property type="term" value="F:hydrolase activity"/>
    <property type="evidence" value="ECO:0007669"/>
    <property type="project" value="UniProtKB-KW"/>
</dbReference>
<dbReference type="EMBL" id="MGFQ01000019">
    <property type="protein sequence ID" value="OGM09865.1"/>
    <property type="molecule type" value="Genomic_DNA"/>
</dbReference>
<dbReference type="InterPro" id="IPR005754">
    <property type="entry name" value="Sortase"/>
</dbReference>
<accession>A0A1F7X6F0</accession>
<protein>
    <recommendedName>
        <fullName evidence="5">Sortase</fullName>
    </recommendedName>
</protein>
<keyword evidence="2" id="KW-0812">Transmembrane</keyword>
<evidence type="ECO:0000256" key="1">
    <source>
        <dbReference type="ARBA" id="ARBA00022801"/>
    </source>
</evidence>
<sequence length="227" mass="25016">MKRSTVLKISAIISGVSGLIILIGTIYPIASYEAISKVKYPKLISPISEKGSTESANRDDTKASNWFVGSKKENFVASKISYYTISIPKLKIKNATVAIGGEDLSKSLIQYPGTALPGRDGNAVIFGHSILPRFYDPKDYVAIFSTLPTLNKGDEIEVNYDGVSFLYRVMDMFEVLPTDIQVLEQDVSDSYLTLVTCTPPGDPRDPKRLIVRAKVVPPDISYENTRN</sequence>
<dbReference type="SUPFAM" id="SSF63817">
    <property type="entry name" value="Sortase"/>
    <property type="match status" value="1"/>
</dbReference>
<reference evidence="3 4" key="1">
    <citation type="journal article" date="2016" name="Nat. Commun.">
        <title>Thousands of microbial genomes shed light on interconnected biogeochemical processes in an aquifer system.</title>
        <authorList>
            <person name="Anantharaman K."/>
            <person name="Brown C.T."/>
            <person name="Hug L.A."/>
            <person name="Sharon I."/>
            <person name="Castelle C.J."/>
            <person name="Probst A.J."/>
            <person name="Thomas B.C."/>
            <person name="Singh A."/>
            <person name="Wilkins M.J."/>
            <person name="Karaoz U."/>
            <person name="Brodie E.L."/>
            <person name="Williams K.H."/>
            <person name="Hubbard S.S."/>
            <person name="Banfield J.F."/>
        </authorList>
    </citation>
    <scope>NUCLEOTIDE SEQUENCE [LARGE SCALE GENOMIC DNA]</scope>
</reference>
<feature type="transmembrane region" description="Helical" evidence="2">
    <location>
        <begin position="12"/>
        <end position="30"/>
    </location>
</feature>
<dbReference type="NCBIfam" id="TIGR01076">
    <property type="entry name" value="sortase_fam"/>
    <property type="match status" value="1"/>
</dbReference>
<name>A0A1F7X6F0_9BACT</name>
<keyword evidence="2" id="KW-0472">Membrane</keyword>
<dbReference type="Proteomes" id="UP000176939">
    <property type="component" value="Unassembled WGS sequence"/>
</dbReference>
<dbReference type="AlphaFoldDB" id="A0A1F7X6F0"/>
<evidence type="ECO:0000256" key="2">
    <source>
        <dbReference type="SAM" id="Phobius"/>
    </source>
</evidence>
<organism evidence="3 4">
    <name type="scientific">Candidatus Woesebacteria bacterium RBG_13_36_22</name>
    <dbReference type="NCBI Taxonomy" id="1802478"/>
    <lineage>
        <taxon>Bacteria</taxon>
        <taxon>Candidatus Woeseibacteriota</taxon>
    </lineage>
</organism>
<comment type="caution">
    <text evidence="3">The sequence shown here is derived from an EMBL/GenBank/DDBJ whole genome shotgun (WGS) entry which is preliminary data.</text>
</comment>
<dbReference type="InterPro" id="IPR023365">
    <property type="entry name" value="Sortase_dom-sf"/>
</dbReference>
<evidence type="ECO:0000313" key="3">
    <source>
        <dbReference type="EMBL" id="OGM09865.1"/>
    </source>
</evidence>
<evidence type="ECO:0000313" key="4">
    <source>
        <dbReference type="Proteomes" id="UP000176939"/>
    </source>
</evidence>
<keyword evidence="1" id="KW-0378">Hydrolase</keyword>
<gene>
    <name evidence="3" type="ORF">A2Z67_03640</name>
</gene>
<keyword evidence="2" id="KW-1133">Transmembrane helix</keyword>
<evidence type="ECO:0008006" key="5">
    <source>
        <dbReference type="Google" id="ProtNLM"/>
    </source>
</evidence>
<dbReference type="Gene3D" id="2.40.260.10">
    <property type="entry name" value="Sortase"/>
    <property type="match status" value="1"/>
</dbReference>
<dbReference type="Pfam" id="PF04203">
    <property type="entry name" value="Sortase"/>
    <property type="match status" value="1"/>
</dbReference>
<proteinExistence type="predicted"/>